<evidence type="ECO:0000313" key="1">
    <source>
        <dbReference type="EMBL" id="KAF9449528.1"/>
    </source>
</evidence>
<name>A0A9P6C5S9_9AGAR</name>
<dbReference type="SUPFAM" id="SSF52540">
    <property type="entry name" value="P-loop containing nucleoside triphosphate hydrolases"/>
    <property type="match status" value="1"/>
</dbReference>
<dbReference type="Gene3D" id="3.40.50.300">
    <property type="entry name" value="P-loop containing nucleotide triphosphate hydrolases"/>
    <property type="match status" value="1"/>
</dbReference>
<evidence type="ECO:0000313" key="2">
    <source>
        <dbReference type="Proteomes" id="UP000807342"/>
    </source>
</evidence>
<protein>
    <recommendedName>
        <fullName evidence="3">G domain-containing protein</fullName>
    </recommendedName>
</protein>
<dbReference type="AlphaFoldDB" id="A0A9P6C5S9"/>
<sequence>MFNKFLKGLSFDHKNIWKSLLTCDYSVFRLFPKILRKSGTGSDQNSPGDCQRKPFEERANFHDLIVDVIERKDLTKDDIIIASDRRWKKHGQYKEIGSPPQFRDTTGLQGGVGHNLEPCTSGVTAIRVTFMDGIRVVLVDTPGFDDTYRSDLDILELVSRWLKKTYEDGIELAGILYLHRITDNRMAGTSLKNLDMFLQLCGEGAFEKVVISTTMWQDLNEIVGNARETELMQDYWMEMIKRGSRTVRFMNNQQSAWNILNLFAT</sequence>
<dbReference type="OrthoDB" id="8954335at2759"/>
<organism evidence="1 2">
    <name type="scientific">Macrolepiota fuliginosa MF-IS2</name>
    <dbReference type="NCBI Taxonomy" id="1400762"/>
    <lineage>
        <taxon>Eukaryota</taxon>
        <taxon>Fungi</taxon>
        <taxon>Dikarya</taxon>
        <taxon>Basidiomycota</taxon>
        <taxon>Agaricomycotina</taxon>
        <taxon>Agaricomycetes</taxon>
        <taxon>Agaricomycetidae</taxon>
        <taxon>Agaricales</taxon>
        <taxon>Agaricineae</taxon>
        <taxon>Agaricaceae</taxon>
        <taxon>Macrolepiota</taxon>
    </lineage>
</organism>
<accession>A0A9P6C5S9</accession>
<evidence type="ECO:0008006" key="3">
    <source>
        <dbReference type="Google" id="ProtNLM"/>
    </source>
</evidence>
<dbReference type="Proteomes" id="UP000807342">
    <property type="component" value="Unassembled WGS sequence"/>
</dbReference>
<gene>
    <name evidence="1" type="ORF">P691DRAFT_790872</name>
</gene>
<reference evidence="1" key="1">
    <citation type="submission" date="2020-11" db="EMBL/GenBank/DDBJ databases">
        <authorList>
            <consortium name="DOE Joint Genome Institute"/>
            <person name="Ahrendt S."/>
            <person name="Riley R."/>
            <person name="Andreopoulos W."/>
            <person name="Labutti K."/>
            <person name="Pangilinan J."/>
            <person name="Ruiz-Duenas F.J."/>
            <person name="Barrasa J.M."/>
            <person name="Sanchez-Garcia M."/>
            <person name="Camarero S."/>
            <person name="Miyauchi S."/>
            <person name="Serrano A."/>
            <person name="Linde D."/>
            <person name="Babiker R."/>
            <person name="Drula E."/>
            <person name="Ayuso-Fernandez I."/>
            <person name="Pacheco R."/>
            <person name="Padilla G."/>
            <person name="Ferreira P."/>
            <person name="Barriuso J."/>
            <person name="Kellner H."/>
            <person name="Castanera R."/>
            <person name="Alfaro M."/>
            <person name="Ramirez L."/>
            <person name="Pisabarro A.G."/>
            <person name="Kuo A."/>
            <person name="Tritt A."/>
            <person name="Lipzen A."/>
            <person name="He G."/>
            <person name="Yan M."/>
            <person name="Ng V."/>
            <person name="Cullen D."/>
            <person name="Martin F."/>
            <person name="Rosso M.-N."/>
            <person name="Henrissat B."/>
            <person name="Hibbett D."/>
            <person name="Martinez A.T."/>
            <person name="Grigoriev I.V."/>
        </authorList>
    </citation>
    <scope>NUCLEOTIDE SEQUENCE</scope>
    <source>
        <strain evidence="1">MF-IS2</strain>
    </source>
</reference>
<dbReference type="EMBL" id="MU151128">
    <property type="protein sequence ID" value="KAF9449528.1"/>
    <property type="molecule type" value="Genomic_DNA"/>
</dbReference>
<dbReference type="InterPro" id="IPR027417">
    <property type="entry name" value="P-loop_NTPase"/>
</dbReference>
<proteinExistence type="predicted"/>
<keyword evidence="2" id="KW-1185">Reference proteome</keyword>
<comment type="caution">
    <text evidence="1">The sequence shown here is derived from an EMBL/GenBank/DDBJ whole genome shotgun (WGS) entry which is preliminary data.</text>
</comment>